<gene>
    <name evidence="2" type="ORF">OV287_13325</name>
</gene>
<evidence type="ECO:0000313" key="2">
    <source>
        <dbReference type="EMBL" id="MCY1075466.1"/>
    </source>
</evidence>
<reference evidence="2 3" key="1">
    <citation type="submission" date="2022-11" db="EMBL/GenBank/DDBJ databases">
        <title>Minimal conservation of predation-associated metabolite biosynthetic gene clusters underscores biosynthetic potential of Myxococcota including descriptions for ten novel species: Archangium lansinium sp. nov., Myxococcus landrumus sp. nov., Nannocystis bai.</title>
        <authorList>
            <person name="Ahearne A."/>
            <person name="Stevens C."/>
            <person name="Phillips K."/>
        </authorList>
    </citation>
    <scope>NUCLEOTIDE SEQUENCE [LARGE SCALE GENOMIC DNA]</scope>
    <source>
        <strain evidence="2 3">MIWBW</strain>
    </source>
</reference>
<protein>
    <recommendedName>
        <fullName evidence="4">DUF4157 domain-containing protein</fullName>
    </recommendedName>
</protein>
<accession>A0ABT4A1E9</accession>
<dbReference type="EMBL" id="JAPNKA010000001">
    <property type="protein sequence ID" value="MCY1075466.1"/>
    <property type="molecule type" value="Genomic_DNA"/>
</dbReference>
<evidence type="ECO:0008006" key="4">
    <source>
        <dbReference type="Google" id="ProtNLM"/>
    </source>
</evidence>
<proteinExistence type="predicted"/>
<dbReference type="Proteomes" id="UP001207654">
    <property type="component" value="Unassembled WGS sequence"/>
</dbReference>
<feature type="compositionally biased region" description="Low complexity" evidence="1">
    <location>
        <begin position="26"/>
        <end position="36"/>
    </location>
</feature>
<feature type="region of interest" description="Disordered" evidence="1">
    <location>
        <begin position="1"/>
        <end position="41"/>
    </location>
</feature>
<organism evidence="2 3">
    <name type="scientific">Archangium lansingense</name>
    <dbReference type="NCBI Taxonomy" id="2995310"/>
    <lineage>
        <taxon>Bacteria</taxon>
        <taxon>Pseudomonadati</taxon>
        <taxon>Myxococcota</taxon>
        <taxon>Myxococcia</taxon>
        <taxon>Myxococcales</taxon>
        <taxon>Cystobacterineae</taxon>
        <taxon>Archangiaceae</taxon>
        <taxon>Archangium</taxon>
    </lineage>
</organism>
<sequence length="219" mass="23789">MSGRDSPRPQAAPPEGRETEAPGLRAVEAADAKAAAPGGDKRSLSNAEVELLRGVFGDGLDYKPMRLVRMAPFIASINGSRAFVLGNSLNLPPVDYDSLSRGEKTKAWLLVHECTHVWQYQHHGLGYVVESLWAQGFGDGYDYVKALRAGKPWKKMNPEQQAQLIQDAFHGGYFEVPGVRFGAVGGKSAVLRYSGKTPDGFTDYTSILVAAVEELRKPA</sequence>
<dbReference type="RefSeq" id="WP_267534397.1">
    <property type="nucleotide sequence ID" value="NZ_JAPNKA010000001.1"/>
</dbReference>
<comment type="caution">
    <text evidence="2">The sequence shown here is derived from an EMBL/GenBank/DDBJ whole genome shotgun (WGS) entry which is preliminary data.</text>
</comment>
<evidence type="ECO:0000256" key="1">
    <source>
        <dbReference type="SAM" id="MobiDB-lite"/>
    </source>
</evidence>
<name>A0ABT4A1E9_9BACT</name>
<keyword evidence="3" id="KW-1185">Reference proteome</keyword>
<evidence type="ECO:0000313" key="3">
    <source>
        <dbReference type="Proteomes" id="UP001207654"/>
    </source>
</evidence>